<protein>
    <submittedName>
        <fullName evidence="1">Uncharacterized protein</fullName>
    </submittedName>
</protein>
<organism evidence="1">
    <name type="scientific">uncultured Thermomicrobiales bacterium</name>
    <dbReference type="NCBI Taxonomy" id="1645740"/>
    <lineage>
        <taxon>Bacteria</taxon>
        <taxon>Pseudomonadati</taxon>
        <taxon>Thermomicrobiota</taxon>
        <taxon>Thermomicrobia</taxon>
        <taxon>Thermomicrobiales</taxon>
        <taxon>environmental samples</taxon>
    </lineage>
</organism>
<accession>A0A6J4UK20</accession>
<gene>
    <name evidence="1" type="ORF">AVDCRST_MAG18-225</name>
</gene>
<name>A0A6J4UK20_9BACT</name>
<dbReference type="EMBL" id="CADCWN010000015">
    <property type="protein sequence ID" value="CAA9549909.1"/>
    <property type="molecule type" value="Genomic_DNA"/>
</dbReference>
<proteinExistence type="predicted"/>
<evidence type="ECO:0000313" key="1">
    <source>
        <dbReference type="EMBL" id="CAA9549909.1"/>
    </source>
</evidence>
<sequence>MRRQIIGSGLSDNTVVWECPSCNRESRRFASLPRYAAPMTAPPTLTTGGTAEVRRYIALLSTLGFRLRPDERWLPDELAMVAEALADLLRVARWSPEVCANALGGPITLLRDHSGPITTDAAGTRYPILGLYDANRRLLTVNDWSFDARVGGVTNGRRVLLHELAHAWDRRAAYRLSLGITLLPGPRASGYARVSRFEDWAEAVMGAVYGAEPGHESFDRTAAGYPSPRLRYTRWAFARYRRRGDKRSR</sequence>
<dbReference type="AlphaFoldDB" id="A0A6J4UK20"/>
<reference evidence="1" key="1">
    <citation type="submission" date="2020-02" db="EMBL/GenBank/DDBJ databases">
        <authorList>
            <person name="Meier V. D."/>
        </authorList>
    </citation>
    <scope>NUCLEOTIDE SEQUENCE</scope>
    <source>
        <strain evidence="1">AVDCRST_MAG18</strain>
    </source>
</reference>